<name>A0A3M7MFW5_9PLEO</name>
<protein>
    <submittedName>
        <fullName evidence="2">Uncharacterized protein</fullName>
    </submittedName>
</protein>
<feature type="compositionally biased region" description="Basic and acidic residues" evidence="1">
    <location>
        <begin position="195"/>
        <end position="206"/>
    </location>
</feature>
<sequence length="293" mass="34041">MNMASPPTSPFELEELLDLLRVSFESAFHPLLEPAHYAFEDPKVKDGVTSIPIYRDLAPAPSMALKAEHRHQFSKFLCCDHFTLFAKGIVGDILRFHGFDVTTSWVRFDANPRLTFLLEGTEPALDHSVLKITSQQDGRELYFDGTGERYGWPTEESLLEKEDFFKSHVQREPDESEDECKPAEGTEPGDDVPCEESKTDKSKTDESEIDESETNEEWEADGWESDKFETGYLPVRMCVMKEEKRERMVWENPIIGLLWDMFQHMDWEILGKMSRSKRVDHVRDKARELRERL</sequence>
<accession>A0A3M7MFW5</accession>
<dbReference type="Proteomes" id="UP000265663">
    <property type="component" value="Unassembled WGS sequence"/>
</dbReference>
<keyword evidence="3" id="KW-1185">Reference proteome</keyword>
<reference evidence="2 3" key="1">
    <citation type="journal article" date="2014" name="PLoS ONE">
        <title>De novo Genome Assembly of the Fungal Plant Pathogen Pyrenophora semeniperda.</title>
        <authorList>
            <person name="Soliai M.M."/>
            <person name="Meyer S.E."/>
            <person name="Udall J.A."/>
            <person name="Elzinga D.E."/>
            <person name="Hermansen R.A."/>
            <person name="Bodily P.M."/>
            <person name="Hart A.A."/>
            <person name="Coleman C.E."/>
        </authorList>
    </citation>
    <scope>NUCLEOTIDE SEQUENCE [LARGE SCALE GENOMIC DNA]</scope>
    <source>
        <strain evidence="2 3">CCB06</strain>
        <tissue evidence="2">Mycelium</tissue>
    </source>
</reference>
<proteinExistence type="predicted"/>
<evidence type="ECO:0000313" key="2">
    <source>
        <dbReference type="EMBL" id="RMZ73367.1"/>
    </source>
</evidence>
<organism evidence="2 3">
    <name type="scientific">Pyrenophora seminiperda CCB06</name>
    <dbReference type="NCBI Taxonomy" id="1302712"/>
    <lineage>
        <taxon>Eukaryota</taxon>
        <taxon>Fungi</taxon>
        <taxon>Dikarya</taxon>
        <taxon>Ascomycota</taxon>
        <taxon>Pezizomycotina</taxon>
        <taxon>Dothideomycetes</taxon>
        <taxon>Pleosporomycetidae</taxon>
        <taxon>Pleosporales</taxon>
        <taxon>Pleosporineae</taxon>
        <taxon>Pleosporaceae</taxon>
        <taxon>Pyrenophora</taxon>
    </lineage>
</organism>
<dbReference type="AlphaFoldDB" id="A0A3M7MFW5"/>
<feature type="compositionally biased region" description="Basic and acidic residues" evidence="1">
    <location>
        <begin position="168"/>
        <end position="184"/>
    </location>
</feature>
<dbReference type="EMBL" id="KE747840">
    <property type="protein sequence ID" value="RMZ73367.1"/>
    <property type="molecule type" value="Genomic_DNA"/>
</dbReference>
<gene>
    <name evidence="2" type="ORF">GMOD_00007873</name>
</gene>
<feature type="region of interest" description="Disordered" evidence="1">
    <location>
        <begin position="168"/>
        <end position="220"/>
    </location>
</feature>
<feature type="compositionally biased region" description="Acidic residues" evidence="1">
    <location>
        <begin position="207"/>
        <end position="220"/>
    </location>
</feature>
<dbReference type="OrthoDB" id="10606685at2759"/>
<evidence type="ECO:0000256" key="1">
    <source>
        <dbReference type="SAM" id="MobiDB-lite"/>
    </source>
</evidence>
<evidence type="ECO:0000313" key="3">
    <source>
        <dbReference type="Proteomes" id="UP000265663"/>
    </source>
</evidence>